<accession>T1JKG9</accession>
<feature type="transmembrane region" description="Helical" evidence="1">
    <location>
        <begin position="85"/>
        <end position="105"/>
    </location>
</feature>
<dbReference type="Proteomes" id="UP000014500">
    <property type="component" value="Unassembled WGS sequence"/>
</dbReference>
<keyword evidence="1" id="KW-1133">Transmembrane helix</keyword>
<evidence type="ECO:0000313" key="3">
    <source>
        <dbReference type="Proteomes" id="UP000014500"/>
    </source>
</evidence>
<evidence type="ECO:0008006" key="4">
    <source>
        <dbReference type="Google" id="ProtNLM"/>
    </source>
</evidence>
<proteinExistence type="predicted"/>
<keyword evidence="1" id="KW-0812">Transmembrane</keyword>
<feature type="transmembrane region" description="Helical" evidence="1">
    <location>
        <begin position="179"/>
        <end position="200"/>
    </location>
</feature>
<dbReference type="PhylomeDB" id="T1JKG9"/>
<sequence>MELVNVSPKLNGDYSQLTVECTRKFSRLWSRLFWLYGLQLHHDDEENNLPKWRKSVIILLPRIFAAVVIIRDVILSVRLLQYEVFILFFPAMIFNTVSIFTALVLHKREEKFSALYKIIFELALKNSDNIRQLRRYICTVILITAIFNFSLCILIIMVVVQNDQFLTVRILLQTEFNSYLYRVYVLCESIFYIIFSQLFLDITALYFSYMCKVLSLTFQNLNDEMECAFVFTSVLTNAKLNEFRRRYRYLLHLVEKISENFSPLLLVWLMGLVFIFCLRVRSIKPLAGISFPFYFALDASYLLYIVIVIFKNSSQLLVQIRKMTGRVTEIMIASDDQVGAHEDQESVFIHCLLFSQTLNDENIGINVSGLFILSTFSFLNMASIVMTYVVVVYQS</sequence>
<reference evidence="3" key="1">
    <citation type="submission" date="2011-05" db="EMBL/GenBank/DDBJ databases">
        <authorList>
            <person name="Richards S.R."/>
            <person name="Qu J."/>
            <person name="Jiang H."/>
            <person name="Jhangiani S.N."/>
            <person name="Agravi P."/>
            <person name="Goodspeed R."/>
            <person name="Gross S."/>
            <person name="Mandapat C."/>
            <person name="Jackson L."/>
            <person name="Mathew T."/>
            <person name="Pu L."/>
            <person name="Thornton R."/>
            <person name="Saada N."/>
            <person name="Wilczek-Boney K.B."/>
            <person name="Lee S."/>
            <person name="Kovar C."/>
            <person name="Wu Y."/>
            <person name="Scherer S.E."/>
            <person name="Worley K.C."/>
            <person name="Muzny D.M."/>
            <person name="Gibbs R."/>
        </authorList>
    </citation>
    <scope>NUCLEOTIDE SEQUENCE</scope>
    <source>
        <strain evidence="3">Brora</strain>
    </source>
</reference>
<keyword evidence="1" id="KW-0472">Membrane</keyword>
<feature type="transmembrane region" description="Helical" evidence="1">
    <location>
        <begin position="136"/>
        <end position="159"/>
    </location>
</feature>
<reference evidence="2" key="2">
    <citation type="submission" date="2015-02" db="UniProtKB">
        <authorList>
            <consortium name="EnsemblMetazoa"/>
        </authorList>
    </citation>
    <scope>IDENTIFICATION</scope>
</reference>
<name>T1JKG9_STRMM</name>
<feature type="transmembrane region" description="Helical" evidence="1">
    <location>
        <begin position="261"/>
        <end position="281"/>
    </location>
</feature>
<keyword evidence="3" id="KW-1185">Reference proteome</keyword>
<dbReference type="EMBL" id="JH431242">
    <property type="status" value="NOT_ANNOTATED_CDS"/>
    <property type="molecule type" value="Genomic_DNA"/>
</dbReference>
<dbReference type="AlphaFoldDB" id="T1JKG9"/>
<feature type="transmembrane region" description="Helical" evidence="1">
    <location>
        <begin position="370"/>
        <end position="393"/>
    </location>
</feature>
<feature type="transmembrane region" description="Helical" evidence="1">
    <location>
        <begin position="293"/>
        <end position="313"/>
    </location>
</feature>
<evidence type="ECO:0000256" key="1">
    <source>
        <dbReference type="SAM" id="Phobius"/>
    </source>
</evidence>
<protein>
    <recommendedName>
        <fullName evidence="4">Gustatory receptor</fullName>
    </recommendedName>
</protein>
<dbReference type="HOGENOM" id="CLU_055904_0_0_1"/>
<dbReference type="OMA" id="DEMECAF"/>
<dbReference type="EnsemblMetazoa" id="SMAR014349-RA">
    <property type="protein sequence ID" value="SMAR014349-PA"/>
    <property type="gene ID" value="SMAR014349"/>
</dbReference>
<evidence type="ECO:0000313" key="2">
    <source>
        <dbReference type="EnsemblMetazoa" id="SMAR014349-PA"/>
    </source>
</evidence>
<organism evidence="2 3">
    <name type="scientific">Strigamia maritima</name>
    <name type="common">European centipede</name>
    <name type="synonym">Geophilus maritimus</name>
    <dbReference type="NCBI Taxonomy" id="126957"/>
    <lineage>
        <taxon>Eukaryota</taxon>
        <taxon>Metazoa</taxon>
        <taxon>Ecdysozoa</taxon>
        <taxon>Arthropoda</taxon>
        <taxon>Myriapoda</taxon>
        <taxon>Chilopoda</taxon>
        <taxon>Pleurostigmophora</taxon>
        <taxon>Geophilomorpha</taxon>
        <taxon>Linotaeniidae</taxon>
        <taxon>Strigamia</taxon>
    </lineage>
</organism>
<feature type="transmembrane region" description="Helical" evidence="1">
    <location>
        <begin position="59"/>
        <end position="79"/>
    </location>
</feature>